<evidence type="ECO:0000256" key="3">
    <source>
        <dbReference type="SAM" id="Phobius"/>
    </source>
</evidence>
<proteinExistence type="inferred from homology"/>
<feature type="transmembrane region" description="Helical" evidence="3">
    <location>
        <begin position="115"/>
        <end position="136"/>
    </location>
</feature>
<name>A0ABD1XUU3_9MARC</name>
<keyword evidence="3" id="KW-0472">Membrane</keyword>
<feature type="region of interest" description="Disordered" evidence="2">
    <location>
        <begin position="65"/>
        <end position="87"/>
    </location>
</feature>
<evidence type="ECO:0000313" key="4">
    <source>
        <dbReference type="EMBL" id="KAL2612672.1"/>
    </source>
</evidence>
<comment type="similarity">
    <text evidence="1">Belongs to the ycf20 family.</text>
</comment>
<keyword evidence="5" id="KW-1185">Reference proteome</keyword>
<dbReference type="EMBL" id="JBHFFA010000007">
    <property type="protein sequence ID" value="KAL2612672.1"/>
    <property type="molecule type" value="Genomic_DNA"/>
</dbReference>
<reference evidence="4 5" key="1">
    <citation type="submission" date="2024-09" db="EMBL/GenBank/DDBJ databases">
        <title>Chromosome-scale assembly of Riccia fluitans.</title>
        <authorList>
            <person name="Paukszto L."/>
            <person name="Sawicki J."/>
            <person name="Karawczyk K."/>
            <person name="Piernik-Szablinska J."/>
            <person name="Szczecinska M."/>
            <person name="Mazdziarz M."/>
        </authorList>
    </citation>
    <scope>NUCLEOTIDE SEQUENCE [LARGE SCALE GENOMIC DNA]</scope>
    <source>
        <strain evidence="4">Rf_01</strain>
        <tissue evidence="4">Aerial parts of the thallus</tissue>
    </source>
</reference>
<sequence>MGSMSFSGTVQPVTSNPKFWNGYAGVTSIRRRGIWLGSSRPRPLRNLIIVRREKKERNLVIRSGLNTAASPGSGGGDSEGRGASSSAFGTTRLGRIIGASQRELSSKFKNVRRKFPLKIFLLLLGYYSANALATILGQTGDWDVLAAGVLVAFIEGVGYLMYRAPALLGERGKELIVHGYCELYIRFHFEHTYGVPVRRGGLTEYF</sequence>
<dbReference type="PANTHER" id="PTHR33787:SF4">
    <property type="entry name" value="YCF20-LIKE PROTEIN"/>
    <property type="match status" value="1"/>
</dbReference>
<dbReference type="PANTHER" id="PTHR33787">
    <property type="match status" value="1"/>
</dbReference>
<evidence type="ECO:0000313" key="5">
    <source>
        <dbReference type="Proteomes" id="UP001605036"/>
    </source>
</evidence>
<dbReference type="Proteomes" id="UP001605036">
    <property type="component" value="Unassembled WGS sequence"/>
</dbReference>
<keyword evidence="3" id="KW-0812">Transmembrane</keyword>
<dbReference type="Pfam" id="PF04483">
    <property type="entry name" value="DUF565"/>
    <property type="match status" value="1"/>
</dbReference>
<gene>
    <name evidence="4" type="ORF">R1flu_024364</name>
</gene>
<protein>
    <recommendedName>
        <fullName evidence="6">Ycf20-like protein</fullName>
    </recommendedName>
</protein>
<evidence type="ECO:0000256" key="2">
    <source>
        <dbReference type="SAM" id="MobiDB-lite"/>
    </source>
</evidence>
<keyword evidence="3" id="KW-1133">Transmembrane helix</keyword>
<organism evidence="4 5">
    <name type="scientific">Riccia fluitans</name>
    <dbReference type="NCBI Taxonomy" id="41844"/>
    <lineage>
        <taxon>Eukaryota</taxon>
        <taxon>Viridiplantae</taxon>
        <taxon>Streptophyta</taxon>
        <taxon>Embryophyta</taxon>
        <taxon>Marchantiophyta</taxon>
        <taxon>Marchantiopsida</taxon>
        <taxon>Marchantiidae</taxon>
        <taxon>Marchantiales</taxon>
        <taxon>Ricciaceae</taxon>
        <taxon>Riccia</taxon>
    </lineage>
</organism>
<dbReference type="AlphaFoldDB" id="A0ABD1XUU3"/>
<accession>A0ABD1XUU3</accession>
<feature type="transmembrane region" description="Helical" evidence="3">
    <location>
        <begin position="142"/>
        <end position="162"/>
    </location>
</feature>
<comment type="caution">
    <text evidence="4">The sequence shown here is derived from an EMBL/GenBank/DDBJ whole genome shotgun (WGS) entry which is preliminary data.</text>
</comment>
<evidence type="ECO:0000256" key="1">
    <source>
        <dbReference type="ARBA" id="ARBA00009846"/>
    </source>
</evidence>
<evidence type="ECO:0008006" key="6">
    <source>
        <dbReference type="Google" id="ProtNLM"/>
    </source>
</evidence>
<dbReference type="InterPro" id="IPR007572">
    <property type="entry name" value="Uncharacterised_Ycf20"/>
</dbReference>